<proteinExistence type="predicted"/>
<organism evidence="1 2">
    <name type="scientific">Pisum sativum</name>
    <name type="common">Garden pea</name>
    <name type="synonym">Lathyrus oleraceus</name>
    <dbReference type="NCBI Taxonomy" id="3888"/>
    <lineage>
        <taxon>Eukaryota</taxon>
        <taxon>Viridiplantae</taxon>
        <taxon>Streptophyta</taxon>
        <taxon>Embryophyta</taxon>
        <taxon>Tracheophyta</taxon>
        <taxon>Spermatophyta</taxon>
        <taxon>Magnoliopsida</taxon>
        <taxon>eudicotyledons</taxon>
        <taxon>Gunneridae</taxon>
        <taxon>Pentapetalae</taxon>
        <taxon>rosids</taxon>
        <taxon>fabids</taxon>
        <taxon>Fabales</taxon>
        <taxon>Fabaceae</taxon>
        <taxon>Papilionoideae</taxon>
        <taxon>50 kb inversion clade</taxon>
        <taxon>NPAAA clade</taxon>
        <taxon>Hologalegina</taxon>
        <taxon>IRL clade</taxon>
        <taxon>Fabeae</taxon>
        <taxon>Lathyrus</taxon>
    </lineage>
</organism>
<dbReference type="AlphaFoldDB" id="A0A9D4XGP0"/>
<gene>
    <name evidence="1" type="ORF">KIW84_044604</name>
</gene>
<dbReference type="Gramene" id="Psat04G0460400-T1">
    <property type="protein sequence ID" value="KAI5420836.1"/>
    <property type="gene ID" value="KIW84_044604"/>
</dbReference>
<evidence type="ECO:0000313" key="1">
    <source>
        <dbReference type="EMBL" id="KAI5420836.1"/>
    </source>
</evidence>
<protein>
    <submittedName>
        <fullName evidence="1">Uncharacterized protein</fullName>
    </submittedName>
</protein>
<accession>A0A9D4XGP0</accession>
<dbReference type="EMBL" id="JAMSHJ010000004">
    <property type="protein sequence ID" value="KAI5420836.1"/>
    <property type="molecule type" value="Genomic_DNA"/>
</dbReference>
<reference evidence="1 2" key="1">
    <citation type="journal article" date="2022" name="Nat. Genet.">
        <title>Improved pea reference genome and pan-genome highlight genomic features and evolutionary characteristics.</title>
        <authorList>
            <person name="Yang T."/>
            <person name="Liu R."/>
            <person name="Luo Y."/>
            <person name="Hu S."/>
            <person name="Wang D."/>
            <person name="Wang C."/>
            <person name="Pandey M.K."/>
            <person name="Ge S."/>
            <person name="Xu Q."/>
            <person name="Li N."/>
            <person name="Li G."/>
            <person name="Huang Y."/>
            <person name="Saxena R.K."/>
            <person name="Ji Y."/>
            <person name="Li M."/>
            <person name="Yan X."/>
            <person name="He Y."/>
            <person name="Liu Y."/>
            <person name="Wang X."/>
            <person name="Xiang C."/>
            <person name="Varshney R.K."/>
            <person name="Ding H."/>
            <person name="Gao S."/>
            <person name="Zong X."/>
        </authorList>
    </citation>
    <scope>NUCLEOTIDE SEQUENCE [LARGE SCALE GENOMIC DNA]</scope>
    <source>
        <strain evidence="1 2">cv. Zhongwan 6</strain>
    </source>
</reference>
<keyword evidence="2" id="KW-1185">Reference proteome</keyword>
<dbReference type="Proteomes" id="UP001058974">
    <property type="component" value="Chromosome 4"/>
</dbReference>
<sequence length="98" mass="10993">MPVGNDSKVNGLEASSAKSISNLPNMCGIHYCRVHRVDVGPAIVKMQLPSQLPSYRDSVEDERYFDQIMEDRKAAEVELYSRDGRASNCTKLPQLLHD</sequence>
<evidence type="ECO:0000313" key="2">
    <source>
        <dbReference type="Proteomes" id="UP001058974"/>
    </source>
</evidence>
<comment type="caution">
    <text evidence="1">The sequence shown here is derived from an EMBL/GenBank/DDBJ whole genome shotgun (WGS) entry which is preliminary data.</text>
</comment>
<name>A0A9D4XGP0_PEA</name>